<dbReference type="AlphaFoldDB" id="A0A7S1SNR6"/>
<dbReference type="InterPro" id="IPR003386">
    <property type="entry name" value="LACT/PDAT_acylTrfase"/>
</dbReference>
<dbReference type="PANTHER" id="PTHR11440">
    <property type="entry name" value="LECITHIN-CHOLESTEROL ACYLTRANSFERASE-RELATED"/>
    <property type="match status" value="1"/>
</dbReference>
<gene>
    <name evidence="1" type="ORF">TCHU04912_LOCUS6297</name>
</gene>
<proteinExistence type="predicted"/>
<dbReference type="Gene3D" id="3.40.50.1820">
    <property type="entry name" value="alpha/beta hydrolase"/>
    <property type="match status" value="1"/>
</dbReference>
<dbReference type="SUPFAM" id="SSF53474">
    <property type="entry name" value="alpha/beta-Hydrolases"/>
    <property type="match status" value="1"/>
</dbReference>
<dbReference type="GO" id="GO:0006629">
    <property type="term" value="P:lipid metabolic process"/>
    <property type="evidence" value="ECO:0007669"/>
    <property type="project" value="InterPro"/>
</dbReference>
<accession>A0A7S1SNR6</accession>
<organism evidence="1">
    <name type="scientific">Tetraselmis chuii</name>
    <dbReference type="NCBI Taxonomy" id="63592"/>
    <lineage>
        <taxon>Eukaryota</taxon>
        <taxon>Viridiplantae</taxon>
        <taxon>Chlorophyta</taxon>
        <taxon>core chlorophytes</taxon>
        <taxon>Chlorodendrophyceae</taxon>
        <taxon>Chlorodendrales</taxon>
        <taxon>Chlorodendraceae</taxon>
        <taxon>Tetraselmis</taxon>
    </lineage>
</organism>
<dbReference type="Pfam" id="PF02450">
    <property type="entry name" value="LCAT"/>
    <property type="match status" value="1"/>
</dbReference>
<reference evidence="1" key="1">
    <citation type="submission" date="2021-01" db="EMBL/GenBank/DDBJ databases">
        <authorList>
            <person name="Corre E."/>
            <person name="Pelletier E."/>
            <person name="Niang G."/>
            <person name="Scheremetjew M."/>
            <person name="Finn R."/>
            <person name="Kale V."/>
            <person name="Holt S."/>
            <person name="Cochrane G."/>
            <person name="Meng A."/>
            <person name="Brown T."/>
            <person name="Cohen L."/>
        </authorList>
    </citation>
    <scope>NUCLEOTIDE SEQUENCE</scope>
    <source>
        <strain evidence="1">PLY429</strain>
    </source>
</reference>
<dbReference type="EMBL" id="HBGG01012371">
    <property type="protein sequence ID" value="CAD9204062.1"/>
    <property type="molecule type" value="Transcribed_RNA"/>
</dbReference>
<protein>
    <submittedName>
        <fullName evidence="1">Uncharacterized protein</fullName>
    </submittedName>
</protein>
<dbReference type="InterPro" id="IPR029058">
    <property type="entry name" value="AB_hydrolase_fold"/>
</dbReference>
<name>A0A7S1SNR6_9CHLO</name>
<dbReference type="GO" id="GO:0008374">
    <property type="term" value="F:O-acyltransferase activity"/>
    <property type="evidence" value="ECO:0007669"/>
    <property type="project" value="InterPro"/>
</dbReference>
<evidence type="ECO:0000313" key="1">
    <source>
        <dbReference type="EMBL" id="CAD9204062.1"/>
    </source>
</evidence>
<sequence length="521" mass="56327">MSSSLWGVATMPESKPTPAPGPCLLVPGLCGSVLHVRGVGEEGEGRREWIVAERADAAFRALWGRYCPDSREIQSLTQEEVIIPTGGLNDGGLYACDLLDPSLNILPPAALRYFHTLIQTMTREWGHVPGHSLHGFPYDFRQSNLRHLEALLAKLERISGANGGVKVDVISHSMGGLVVKLLLAKYPTQCARLVRSWVAIAAPFNGAPGFTADALLTGVQFVSGWANYFFVQRETLRQMVCQAPSIFELLPSGDMDWGHEAGTPRVTIRLTGPVDELGEEGSIPVVAPQAAAAATVVAGEGEKEGSEGDEEEAPVEGSRYTFNIADDGLRELLRLCMRDNEVTLQEKGIPLPLVDEILDHAMEMRSLLAKAELPPDCKMLNLFGTGLPTPFSCAYGTEAAPLQSLASLSDGSTTAVFETLDGDGTVPAVSARRDGLAAFQRVGLTGDHRQLMELPASLDLIHGFLSEVANDEAVSVGDEGDELEGHGERRHLSHFYTGMRYWPYCTEPDELPEVEGGWLMV</sequence>